<dbReference type="InterPro" id="IPR023828">
    <property type="entry name" value="Peptidase_S8_Ser-AS"/>
</dbReference>
<dbReference type="PROSITE" id="PS51892">
    <property type="entry name" value="SUBTILASE"/>
    <property type="match status" value="1"/>
</dbReference>
<evidence type="ECO:0000256" key="3">
    <source>
        <dbReference type="ARBA" id="ARBA00022801"/>
    </source>
</evidence>
<evidence type="ECO:0000256" key="5">
    <source>
        <dbReference type="PROSITE-ProRule" id="PRU01240"/>
    </source>
</evidence>
<evidence type="ECO:0000256" key="2">
    <source>
        <dbReference type="ARBA" id="ARBA00022670"/>
    </source>
</evidence>
<feature type="chain" id="PRO_5046233802" evidence="8">
    <location>
        <begin position="26"/>
        <end position="1134"/>
    </location>
</feature>
<dbReference type="Gene3D" id="3.40.50.200">
    <property type="entry name" value="Peptidase S8/S53 domain"/>
    <property type="match status" value="1"/>
</dbReference>
<organism evidence="10 11">
    <name type="scientific">Streptomyces pakalii</name>
    <dbReference type="NCBI Taxonomy" id="3036494"/>
    <lineage>
        <taxon>Bacteria</taxon>
        <taxon>Bacillati</taxon>
        <taxon>Actinomycetota</taxon>
        <taxon>Actinomycetes</taxon>
        <taxon>Kitasatosporales</taxon>
        <taxon>Streptomycetaceae</taxon>
        <taxon>Streptomyces</taxon>
    </lineage>
</organism>
<dbReference type="Pfam" id="PF00082">
    <property type="entry name" value="Peptidase_S8"/>
    <property type="match status" value="1"/>
</dbReference>
<keyword evidence="4 5" id="KW-0720">Serine protease</keyword>
<dbReference type="Proteomes" id="UP001237194">
    <property type="component" value="Unassembled WGS sequence"/>
</dbReference>
<dbReference type="RefSeq" id="WP_283891922.1">
    <property type="nucleotide sequence ID" value="NZ_JARWAF010000002.1"/>
</dbReference>
<dbReference type="PANTHER" id="PTHR43399:SF4">
    <property type="entry name" value="CELL WALL-ASSOCIATED PROTEASE"/>
    <property type="match status" value="1"/>
</dbReference>
<dbReference type="SUPFAM" id="SSF52743">
    <property type="entry name" value="Subtilisin-like"/>
    <property type="match status" value="1"/>
</dbReference>
<feature type="active site" description="Charge relay system" evidence="5">
    <location>
        <position position="241"/>
    </location>
</feature>
<protein>
    <submittedName>
        <fullName evidence="10">S8 family serine peptidase</fullName>
    </submittedName>
</protein>
<dbReference type="PRINTS" id="PR00723">
    <property type="entry name" value="SUBTILISIN"/>
</dbReference>
<keyword evidence="11" id="KW-1185">Reference proteome</keyword>
<feature type="active site" description="Charge relay system" evidence="5">
    <location>
        <position position="448"/>
    </location>
</feature>
<reference evidence="10 11" key="1">
    <citation type="submission" date="2023-04" db="EMBL/GenBank/DDBJ databases">
        <title>A novel species of the genus Streptomyces: Streptomyces pakalii sp. nov. isolated from a Mexican soil jungle.</title>
        <authorList>
            <person name="Chavez-Hernandez M.A."/>
            <person name="Ortiz-Alvarez J."/>
            <person name="Villa-Tanaca L."/>
            <person name="Hernandez-Rodriguez C."/>
        </authorList>
    </citation>
    <scope>NUCLEOTIDE SEQUENCE [LARGE SCALE GENOMIC DNA]</scope>
    <source>
        <strain evidence="10 11">ENCB-J15</strain>
    </source>
</reference>
<evidence type="ECO:0000256" key="1">
    <source>
        <dbReference type="ARBA" id="ARBA00011073"/>
    </source>
</evidence>
<keyword evidence="3 5" id="KW-0378">Hydrolase</keyword>
<evidence type="ECO:0000313" key="10">
    <source>
        <dbReference type="EMBL" id="MDJ1640019.1"/>
    </source>
</evidence>
<gene>
    <name evidence="10" type="ORF">P5W92_06290</name>
</gene>
<dbReference type="InterPro" id="IPR017297">
    <property type="entry name" value="Peptidase_S8A_DPH-A"/>
</dbReference>
<dbReference type="PROSITE" id="PS00138">
    <property type="entry name" value="SUBTILASE_SER"/>
    <property type="match status" value="1"/>
</dbReference>
<feature type="signal peptide" evidence="8">
    <location>
        <begin position="1"/>
        <end position="25"/>
    </location>
</feature>
<evidence type="ECO:0000256" key="7">
    <source>
        <dbReference type="SAM" id="MobiDB-lite"/>
    </source>
</evidence>
<dbReference type="CDD" id="cd07487">
    <property type="entry name" value="Peptidases_S8_1"/>
    <property type="match status" value="1"/>
</dbReference>
<dbReference type="PROSITE" id="PS00137">
    <property type="entry name" value="SUBTILASE_HIS"/>
    <property type="match status" value="1"/>
</dbReference>
<comment type="similarity">
    <text evidence="1 5 6">Belongs to the peptidase S8 family.</text>
</comment>
<dbReference type="PANTHER" id="PTHR43399">
    <property type="entry name" value="SUBTILISIN-RELATED"/>
    <property type="match status" value="1"/>
</dbReference>
<dbReference type="PROSITE" id="PS00136">
    <property type="entry name" value="SUBTILASE_ASP"/>
    <property type="match status" value="1"/>
</dbReference>
<dbReference type="PIRSF" id="PIRSF037854">
    <property type="entry name" value="Dihydropyridine_esterase"/>
    <property type="match status" value="1"/>
</dbReference>
<dbReference type="EMBL" id="JARWAF010000002">
    <property type="protein sequence ID" value="MDJ1640019.1"/>
    <property type="molecule type" value="Genomic_DNA"/>
</dbReference>
<keyword evidence="8" id="KW-0732">Signal</keyword>
<keyword evidence="2 5" id="KW-0645">Protease</keyword>
<name>A0ABT7D2J6_9ACTN</name>
<sequence>MHPRITRGPVSLLAAALAVSLPVMAAPTVAAPADNGSLHAPAAGGDGRTVTLITGDRVHLDARGGVVRVEKGQGRSHIGVHVRTTADRTMVIPSDTARLLAQGRLDPRLFDVRGLVAARLDDRRRDSLPLIVSYTRGLKDAQGAAATIRSRITATDTEVRRSLPSVGADVLKAEKDGISGLWKSLTTERKAGFRTAAAGVERVWLDGRRSVTLDRSVAQIGAPAVWKRGLKGEGVKVAVLDSGVDENHPDLKGRILESRNFSASKDIVDRHGHGTHVASTIGGTGAESGGRYQGVAPRSDLLIAKVLDDEGEGDESGIIAGMEWAAARGAKVANLSLGGEDTPGTDPLEAAVNNLTRDKNVLFVLTSGNEGPGARTVGSPGSAAAALTVGSADRDGSTSDFSSVGPTADGTLKPDVVAPGRDIIAARSGASSLPHNGGDGYTAMSGTSMAAPHVAGTAVLLAQQHPAWSAARLKQVIASSAAPTQDAENPATFEQGTGLINADRAATQKIVSETTSVGFGVQRWPHHDDKPLTRTVTYRNLGERDAVVDLSLTTQGARGKTGSTAGTAPQGMFALSAQRLTVPAGGTAQVRVTADTRVGDTDGLFGARLVATPQGGGQPARTAVAVEREVESYDIRIDATDAQGKPAGSEVWLEGEGPVAGESPLLFTEPGEGTVTTRLPRGTYRMTSYVATPVSADESRTAMIVQPRLDLTRDTVVGADARKTQPVEITAPGGAAYYEGAMNLFAGSGNSASATTLFVPDLKQFTTGRLGKAVTADHFEALMTGVWTKGTNHYRVIVPSRGHFFDGLRHTVRTADLARIDLRAGSSTKGRTASAPRSTVQGFWSRQGLFTLGAESPMGPLPATVRQYVSTPPGITWAFAAHQYADASPDADVQLSHYQSGPRRYEAGTTYRAETGTGVVGPRIVKGAFAERTGDILEVCLPLFADRAGNDGSARTGSVRTRVTSGKTTYTDEEALPCGEVTLAAGSRRYRLSSTATRPAALASTSTRVRAAWEFPSARPAAGASARIPLSTVAFAPVLGLDGATTVRGAFTVPLQFHGPAAKGGFDSLTAEVSYDRGTTWRKAPVTPAPSGKKGRVLTLDHPEKAGSVSLRATLKAKDGTAFTTTVRDAYLLK</sequence>
<comment type="caution">
    <text evidence="10">The sequence shown here is derived from an EMBL/GenBank/DDBJ whole genome shotgun (WGS) entry which is preliminary data.</text>
</comment>
<accession>A0ABT7D2J6</accession>
<evidence type="ECO:0000313" key="11">
    <source>
        <dbReference type="Proteomes" id="UP001237194"/>
    </source>
</evidence>
<feature type="active site" description="Charge relay system" evidence="5">
    <location>
        <position position="273"/>
    </location>
</feature>
<dbReference type="InterPro" id="IPR000209">
    <property type="entry name" value="Peptidase_S8/S53_dom"/>
</dbReference>
<evidence type="ECO:0000256" key="8">
    <source>
        <dbReference type="SAM" id="SignalP"/>
    </source>
</evidence>
<proteinExistence type="inferred from homology"/>
<evidence type="ECO:0000256" key="4">
    <source>
        <dbReference type="ARBA" id="ARBA00022825"/>
    </source>
</evidence>
<dbReference type="InterPro" id="IPR015500">
    <property type="entry name" value="Peptidase_S8_subtilisin-rel"/>
</dbReference>
<feature type="region of interest" description="Disordered" evidence="7">
    <location>
        <begin position="391"/>
        <end position="415"/>
    </location>
</feature>
<dbReference type="InterPro" id="IPR022398">
    <property type="entry name" value="Peptidase_S8_His-AS"/>
</dbReference>
<evidence type="ECO:0000259" key="9">
    <source>
        <dbReference type="Pfam" id="PF00082"/>
    </source>
</evidence>
<feature type="domain" description="Peptidase S8/S53" evidence="9">
    <location>
        <begin position="232"/>
        <end position="498"/>
    </location>
</feature>
<dbReference type="InterPro" id="IPR036852">
    <property type="entry name" value="Peptidase_S8/S53_dom_sf"/>
</dbReference>
<dbReference type="InterPro" id="IPR023827">
    <property type="entry name" value="Peptidase_S8_Asp-AS"/>
</dbReference>
<evidence type="ECO:0000256" key="6">
    <source>
        <dbReference type="RuleBase" id="RU003355"/>
    </source>
</evidence>
<dbReference type="InterPro" id="IPR051048">
    <property type="entry name" value="Peptidase_S8/S53_subtilisin"/>
</dbReference>